<dbReference type="CDD" id="cd00249">
    <property type="entry name" value="AGE"/>
    <property type="match status" value="1"/>
</dbReference>
<reference evidence="3 4" key="1">
    <citation type="submission" date="2019-09" db="EMBL/GenBank/DDBJ databases">
        <title>Hydrogenophaga aromatica sp. nov., isolated from a para-xylene-degrading enrichment culture.</title>
        <authorList>
            <person name="Tancsics A."/>
            <person name="Banerjee S."/>
        </authorList>
    </citation>
    <scope>NUCLEOTIDE SEQUENCE [LARGE SCALE GENOMIC DNA]</scope>
    <source>
        <strain evidence="3 4">D2P1</strain>
    </source>
</reference>
<comment type="caution">
    <text evidence="3">The sequence shown here is derived from an EMBL/GenBank/DDBJ whole genome shotgun (WGS) entry which is preliminary data.</text>
</comment>
<dbReference type="FunFam" id="1.50.10.10:FF:000057">
    <property type="entry name" value="N-acylglucosamine 2-epimerase"/>
    <property type="match status" value="1"/>
</dbReference>
<evidence type="ECO:0000256" key="1">
    <source>
        <dbReference type="ARBA" id="ARBA00008558"/>
    </source>
</evidence>
<dbReference type="InterPro" id="IPR034116">
    <property type="entry name" value="AGE_dom"/>
</dbReference>
<accession>A0A7Y8KZF6</accession>
<dbReference type="GO" id="GO:0016853">
    <property type="term" value="F:isomerase activity"/>
    <property type="evidence" value="ECO:0007669"/>
    <property type="project" value="UniProtKB-KW"/>
</dbReference>
<dbReference type="SUPFAM" id="SSF48208">
    <property type="entry name" value="Six-hairpin glycosidases"/>
    <property type="match status" value="1"/>
</dbReference>
<dbReference type="InterPro" id="IPR012341">
    <property type="entry name" value="6hp_glycosidase-like_sf"/>
</dbReference>
<comment type="similarity">
    <text evidence="1">Belongs to the N-acylglucosamine 2-epimerase family.</text>
</comment>
<organism evidence="3 4">
    <name type="scientific">Hydrogenophaga aromaticivorans</name>
    <dbReference type="NCBI Taxonomy" id="2610898"/>
    <lineage>
        <taxon>Bacteria</taxon>
        <taxon>Pseudomonadati</taxon>
        <taxon>Pseudomonadota</taxon>
        <taxon>Betaproteobacteria</taxon>
        <taxon>Burkholderiales</taxon>
        <taxon>Comamonadaceae</taxon>
        <taxon>Hydrogenophaga</taxon>
    </lineage>
</organism>
<dbReference type="Gene3D" id="1.50.10.10">
    <property type="match status" value="1"/>
</dbReference>
<dbReference type="PANTHER" id="PTHR15108">
    <property type="entry name" value="N-ACYLGLUCOSAMINE-2-EPIMERASE"/>
    <property type="match status" value="1"/>
</dbReference>
<dbReference type="RefSeq" id="WP_177138127.1">
    <property type="nucleotide sequence ID" value="NZ_VYGV01000025.1"/>
</dbReference>
<proteinExistence type="inferred from homology"/>
<dbReference type="AlphaFoldDB" id="A0A7Y8KZF6"/>
<keyword evidence="2 3" id="KW-0413">Isomerase</keyword>
<dbReference type="GO" id="GO:0005975">
    <property type="term" value="P:carbohydrate metabolic process"/>
    <property type="evidence" value="ECO:0007669"/>
    <property type="project" value="InterPro"/>
</dbReference>
<dbReference type="InterPro" id="IPR008928">
    <property type="entry name" value="6-hairpin_glycosidase_sf"/>
</dbReference>
<keyword evidence="4" id="KW-1185">Reference proteome</keyword>
<evidence type="ECO:0000313" key="4">
    <source>
        <dbReference type="Proteomes" id="UP000545507"/>
    </source>
</evidence>
<dbReference type="Proteomes" id="UP000545507">
    <property type="component" value="Unassembled WGS sequence"/>
</dbReference>
<evidence type="ECO:0000313" key="3">
    <source>
        <dbReference type="EMBL" id="NWF47969.1"/>
    </source>
</evidence>
<name>A0A7Y8KZF6_9BURK</name>
<dbReference type="Pfam" id="PF07221">
    <property type="entry name" value="GlcNAc_2-epim"/>
    <property type="match status" value="1"/>
</dbReference>
<protein>
    <submittedName>
        <fullName evidence="3">AGE family epimerase/isomerase</fullName>
    </submittedName>
</protein>
<dbReference type="InterPro" id="IPR010819">
    <property type="entry name" value="AGE/CE"/>
</dbReference>
<gene>
    <name evidence="3" type="ORF">F3K02_22330</name>
</gene>
<dbReference type="EMBL" id="VYGV01000025">
    <property type="protein sequence ID" value="NWF47969.1"/>
    <property type="molecule type" value="Genomic_DNA"/>
</dbReference>
<evidence type="ECO:0000256" key="2">
    <source>
        <dbReference type="ARBA" id="ARBA00023235"/>
    </source>
</evidence>
<sequence>MIPAQPLPDFRSPDFLRAHVRDCMAFYHPRAIDPSGGLFHFFRDNGEVYDRHTRHLVSSTRFVFTYAMAVRSGADASHRQALSHAFDFLRRAHRDPHSGGYTWLLDWRDGKKTVLDSTQHAYGLAFVLLAHAHAFMAGLPEAHAGIAETFELLEQRFWEPDHGLYADEIGPDGVLSDYRGQNANMHLCEALLAAFDATGETRYLVRAERLADHICIRQAALADGLVWEHYRADWSVDWDYNKDDKSNIFRPWGFQPGHLTEWAKLLLLLDQRRPRADHLPRARLFFDTAMAKSWDTEHGGLFYGFAPDGSVCDSDKYFWVQAESLATAARLAQATGEARYWADYDRLWAYAWQHFVDHQHGVWWRILRADNTKISDEKSPAGKVDYHTMGACHDVLDTLGQGARRLRATT</sequence>